<evidence type="ECO:0000256" key="7">
    <source>
        <dbReference type="ARBA" id="ARBA00023242"/>
    </source>
</evidence>
<evidence type="ECO:0000256" key="3">
    <source>
        <dbReference type="ARBA" id="ARBA00022603"/>
    </source>
</evidence>
<keyword evidence="6" id="KW-0238">DNA-binding</keyword>
<dbReference type="InterPro" id="IPR001025">
    <property type="entry name" value="BAH_dom"/>
</dbReference>
<keyword evidence="3 8" id="KW-0489">Methyltransferase</keyword>
<dbReference type="PANTHER" id="PTHR10629:SF54">
    <property type="entry name" value="DNA METHYLTRANSFERASE DIM-2"/>
    <property type="match status" value="1"/>
</dbReference>
<dbReference type="Pfam" id="PF25423">
    <property type="entry name" value="DUF7893"/>
    <property type="match status" value="1"/>
</dbReference>
<evidence type="ECO:0000256" key="5">
    <source>
        <dbReference type="ARBA" id="ARBA00022691"/>
    </source>
</evidence>
<comment type="subcellular location">
    <subcellularLocation>
        <location evidence="1">Nucleus</location>
    </subcellularLocation>
</comment>
<protein>
    <recommendedName>
        <fullName evidence="2">DNA (cytosine-5-)-methyltransferase</fullName>
        <ecNumber evidence="2">2.1.1.37</ecNumber>
    </recommendedName>
</protein>
<dbReference type="OrthoDB" id="5376140at2759"/>
<evidence type="ECO:0000256" key="1">
    <source>
        <dbReference type="ARBA" id="ARBA00004123"/>
    </source>
</evidence>
<dbReference type="InterPro" id="IPR029063">
    <property type="entry name" value="SAM-dependent_MTases_sf"/>
</dbReference>
<evidence type="ECO:0000313" key="12">
    <source>
        <dbReference type="Proteomes" id="UP000250266"/>
    </source>
</evidence>
<sequence>MDDTTVEDLSDDNDPHISHMNSDSFRINKGLGQMSTDVLQNVNNGKVLHYITPGKLICPKSQYQNWTPPIPATSEDAAIKDLKARWNLENDSRREEPYVVFQLSDFSIYRTGLVYRAFEMDTLDSVATSGKGTSTLLFDGMLSVGSTTRYVTAVPFEILSIEGYGDAAVSTVSKNIYIQSLSGKNQNVWYQLNAPSPEYKPYYDPFLWLADFAKHFVDFLDCHFKVHLRDFEKDFCSWVTDRHSGSDAIAKWLASYHRTDYRSQVTAHSNFLYKEAFGVNADLIHEPIWDECCVLGRSAVPEQPRVMTKTTTTPFVYEHFKDMYFGYRLSLVQPTEQVMIAREMRMKSLGFVADTRGNKERNMPRSPTSHPGEPVVGDVVGVARDEGKKWGGSSNVWLAYAQRTERTASGELQLNVLWLYHPTDTTISTKKYLVEKEFFMSDNCNCSSQPLKASDVIYKFTVDFFPSDLNTKSDYLVRQTYITENHSFVTLDESHFRCTCRREKKSPRTLAFELAVGRLKIGDGVYVRQRSRHNQKQKSTLEPAVVVGFNSETKEIKFRRLLRRGRDCADMSEDHRCRGIRPNELVWTKDFFNVPATEVKRKCHIRFYPLSQAISQNIPSPYNCGGAGDCWYICTSLTGTENKKRLELLEAPFPSSLNQGFDPTSPPTFTPMEGLSIFSGGGSFDRGLEEGGAVTFRKVVDISGPAVHTHRANSRTVGDTDIYWGSVDDYLLALLKGTDVELIAQIGEIAFIAGGSPCPGFSQMQPNWKSDQSCMNASHITSIASFVDIHRPKYALLENVANMAATRKGHEEEKVLSQLIGCFVAMGYQVKQFLVDSWCVASSQLRSRLFVSIAAPGLTPLPVPPLTHSHPPEIKGRCLGKHENGEPFGEREFCDTPFEFVTAAEATKDLPPVGQCVQICVPFPDHRLHSVPSRNDRELMKKIPTKPTGKGLAYAVEKGYAPQHMIGNREPGKALTRIEPHRLFPTLTTKPSARDAYVGRILHWDEPRVITIQEARRAQGIPDEEVIIGSRAQQWEIIGNGVDRCVSRALGMSLRWALLANASDDAPEETSNTQHSLLASKLPKSSSPVATPEVISISSQLLNGMKKAASLASMFVAKSDSSTPGGSKTRFTESVPFRRDRVVQREESVEETLETISIISETRIENNTRFPVCHKDSHNSTLELASSETARLGNIRENESLNRKTKGLNKRLRSEISASREQDSHKRTRRSGHVAEFSPSDWSKPVERLIRKD</sequence>
<feature type="region of interest" description="Disordered" evidence="9">
    <location>
        <begin position="357"/>
        <end position="376"/>
    </location>
</feature>
<evidence type="ECO:0000256" key="2">
    <source>
        <dbReference type="ARBA" id="ARBA00011975"/>
    </source>
</evidence>
<proteinExistence type="inferred from homology"/>
<feature type="domain" description="BAH" evidence="10">
    <location>
        <begin position="372"/>
        <end position="492"/>
    </location>
</feature>
<dbReference type="EC" id="2.1.1.37" evidence="2"/>
<feature type="compositionally biased region" description="Low complexity" evidence="9">
    <location>
        <begin position="1076"/>
        <end position="1088"/>
    </location>
</feature>
<dbReference type="GO" id="GO:0044027">
    <property type="term" value="P:negative regulation of gene expression via chromosomal CpG island methylation"/>
    <property type="evidence" value="ECO:0007669"/>
    <property type="project" value="TreeGrafter"/>
</dbReference>
<dbReference type="GO" id="GO:0005634">
    <property type="term" value="C:nucleus"/>
    <property type="evidence" value="ECO:0007669"/>
    <property type="project" value="UniProtKB-SubCell"/>
</dbReference>
<evidence type="ECO:0000256" key="9">
    <source>
        <dbReference type="SAM" id="MobiDB-lite"/>
    </source>
</evidence>
<dbReference type="SUPFAM" id="SSF53335">
    <property type="entry name" value="S-adenosyl-L-methionine-dependent methyltransferases"/>
    <property type="match status" value="1"/>
</dbReference>
<evidence type="ECO:0000259" key="10">
    <source>
        <dbReference type="PROSITE" id="PS51038"/>
    </source>
</evidence>
<evidence type="ECO:0000256" key="4">
    <source>
        <dbReference type="ARBA" id="ARBA00022679"/>
    </source>
</evidence>
<feature type="region of interest" description="Disordered" evidence="9">
    <location>
        <begin position="1202"/>
        <end position="1253"/>
    </location>
</feature>
<keyword evidence="4 8" id="KW-0808">Transferase</keyword>
<feature type="region of interest" description="Disordered" evidence="9">
    <location>
        <begin position="1066"/>
        <end position="1089"/>
    </location>
</feature>
<evidence type="ECO:0000256" key="6">
    <source>
        <dbReference type="ARBA" id="ARBA00023125"/>
    </source>
</evidence>
<dbReference type="InterPro" id="IPR043151">
    <property type="entry name" value="BAH_sf"/>
</dbReference>
<keyword evidence="12" id="KW-1185">Reference proteome</keyword>
<dbReference type="GO" id="GO:0032259">
    <property type="term" value="P:methylation"/>
    <property type="evidence" value="ECO:0007669"/>
    <property type="project" value="UniProtKB-KW"/>
</dbReference>
<feature type="region of interest" description="Disordered" evidence="9">
    <location>
        <begin position="1"/>
        <end position="21"/>
    </location>
</feature>
<feature type="compositionally biased region" description="Acidic residues" evidence="9">
    <location>
        <begin position="1"/>
        <end position="12"/>
    </location>
</feature>
<comment type="similarity">
    <text evidence="8">Belongs to the class I-like SAM-binding methyltransferase superfamily. C5-methyltransferase family.</text>
</comment>
<dbReference type="PANTHER" id="PTHR10629">
    <property type="entry name" value="CYTOSINE-SPECIFIC METHYLTRANSFERASE"/>
    <property type="match status" value="1"/>
</dbReference>
<dbReference type="Proteomes" id="UP000250266">
    <property type="component" value="Unassembled WGS sequence"/>
</dbReference>
<gene>
    <name evidence="11" type="ORF">K432DRAFT_332015</name>
</gene>
<dbReference type="InterPro" id="IPR001525">
    <property type="entry name" value="C5_MeTfrase"/>
</dbReference>
<name>A0A8E2E745_9PEZI</name>
<dbReference type="Gene3D" id="2.30.30.490">
    <property type="match status" value="1"/>
</dbReference>
<accession>A0A8E2E745</accession>
<feature type="compositionally biased region" description="Basic and acidic residues" evidence="9">
    <location>
        <begin position="1244"/>
        <end position="1253"/>
    </location>
</feature>
<reference evidence="11 12" key="1">
    <citation type="journal article" date="2016" name="Nat. Commun.">
        <title>Ectomycorrhizal ecology is imprinted in the genome of the dominant symbiotic fungus Cenococcum geophilum.</title>
        <authorList>
            <consortium name="DOE Joint Genome Institute"/>
            <person name="Peter M."/>
            <person name="Kohler A."/>
            <person name="Ohm R.A."/>
            <person name="Kuo A."/>
            <person name="Krutzmann J."/>
            <person name="Morin E."/>
            <person name="Arend M."/>
            <person name="Barry K.W."/>
            <person name="Binder M."/>
            <person name="Choi C."/>
            <person name="Clum A."/>
            <person name="Copeland A."/>
            <person name="Grisel N."/>
            <person name="Haridas S."/>
            <person name="Kipfer T."/>
            <person name="LaButti K."/>
            <person name="Lindquist E."/>
            <person name="Lipzen A."/>
            <person name="Maire R."/>
            <person name="Meier B."/>
            <person name="Mihaltcheva S."/>
            <person name="Molinier V."/>
            <person name="Murat C."/>
            <person name="Poggeler S."/>
            <person name="Quandt C.A."/>
            <person name="Sperisen C."/>
            <person name="Tritt A."/>
            <person name="Tisserant E."/>
            <person name="Crous P.W."/>
            <person name="Henrissat B."/>
            <person name="Nehls U."/>
            <person name="Egli S."/>
            <person name="Spatafora J.W."/>
            <person name="Grigoriev I.V."/>
            <person name="Martin F.M."/>
        </authorList>
    </citation>
    <scope>NUCLEOTIDE SEQUENCE [LARGE SCALE GENOMIC DNA]</scope>
    <source>
        <strain evidence="11 12">CBS 459.81</strain>
    </source>
</reference>
<dbReference type="InterPro" id="IPR057215">
    <property type="entry name" value="DUF7893"/>
</dbReference>
<dbReference type="InterPro" id="IPR050390">
    <property type="entry name" value="C5-Methyltransferase"/>
</dbReference>
<dbReference type="PROSITE" id="PS51038">
    <property type="entry name" value="BAH"/>
    <property type="match status" value="1"/>
</dbReference>
<dbReference type="PROSITE" id="PS51679">
    <property type="entry name" value="SAM_MT_C5"/>
    <property type="match status" value="1"/>
</dbReference>
<evidence type="ECO:0000256" key="8">
    <source>
        <dbReference type="PROSITE-ProRule" id="PRU01016"/>
    </source>
</evidence>
<evidence type="ECO:0000313" key="11">
    <source>
        <dbReference type="EMBL" id="OCK78480.1"/>
    </source>
</evidence>
<dbReference type="AlphaFoldDB" id="A0A8E2E745"/>
<feature type="compositionally biased region" description="Basic and acidic residues" evidence="9">
    <location>
        <begin position="1212"/>
        <end position="1225"/>
    </location>
</feature>
<dbReference type="GO" id="GO:0003682">
    <property type="term" value="F:chromatin binding"/>
    <property type="evidence" value="ECO:0007669"/>
    <property type="project" value="InterPro"/>
</dbReference>
<dbReference type="EMBL" id="KV745057">
    <property type="protein sequence ID" value="OCK78480.1"/>
    <property type="molecule type" value="Genomic_DNA"/>
</dbReference>
<feature type="active site" evidence="8">
    <location>
        <position position="758"/>
    </location>
</feature>
<dbReference type="GO" id="GO:0003677">
    <property type="term" value="F:DNA binding"/>
    <property type="evidence" value="ECO:0007669"/>
    <property type="project" value="UniProtKB-KW"/>
</dbReference>
<dbReference type="Gene3D" id="3.90.120.10">
    <property type="entry name" value="DNA Methylase, subunit A, domain 2"/>
    <property type="match status" value="1"/>
</dbReference>
<dbReference type="Gene3D" id="3.40.50.150">
    <property type="entry name" value="Vaccinia Virus protein VP39"/>
    <property type="match status" value="1"/>
</dbReference>
<dbReference type="GO" id="GO:0003886">
    <property type="term" value="F:DNA (cytosine-5-)-methyltransferase activity"/>
    <property type="evidence" value="ECO:0007669"/>
    <property type="project" value="UniProtKB-EC"/>
</dbReference>
<dbReference type="Pfam" id="PF00145">
    <property type="entry name" value="DNA_methylase"/>
    <property type="match status" value="1"/>
</dbReference>
<keyword evidence="7" id="KW-0539">Nucleus</keyword>
<organism evidence="11 12">
    <name type="scientific">Lepidopterella palustris CBS 459.81</name>
    <dbReference type="NCBI Taxonomy" id="1314670"/>
    <lineage>
        <taxon>Eukaryota</taxon>
        <taxon>Fungi</taxon>
        <taxon>Dikarya</taxon>
        <taxon>Ascomycota</taxon>
        <taxon>Pezizomycotina</taxon>
        <taxon>Dothideomycetes</taxon>
        <taxon>Pleosporomycetidae</taxon>
        <taxon>Mytilinidiales</taxon>
        <taxon>Argynnaceae</taxon>
        <taxon>Lepidopterella</taxon>
    </lineage>
</organism>
<keyword evidence="5 8" id="KW-0949">S-adenosyl-L-methionine</keyword>